<name>A0ABY6C9X4_9HYPH</name>
<organism evidence="3 4">
    <name type="scientific">Devosia neptuniae</name>
    <dbReference type="NCBI Taxonomy" id="191302"/>
    <lineage>
        <taxon>Bacteria</taxon>
        <taxon>Pseudomonadati</taxon>
        <taxon>Pseudomonadota</taxon>
        <taxon>Alphaproteobacteria</taxon>
        <taxon>Hyphomicrobiales</taxon>
        <taxon>Devosiaceae</taxon>
        <taxon>Devosia</taxon>
    </lineage>
</organism>
<accession>A0ABY6C9X4</accession>
<dbReference type="Pfam" id="PF08327">
    <property type="entry name" value="AHSA1"/>
    <property type="match status" value="1"/>
</dbReference>
<dbReference type="SUPFAM" id="SSF55961">
    <property type="entry name" value="Bet v1-like"/>
    <property type="match status" value="1"/>
</dbReference>
<sequence>MAFGGPLRISMPSDTEILTERDFAAPRHLVFACYTQPPLIKRWLTGPPGWTMPVCVFEPRPGGRYRYEWHKGEERLAMSGVIHAIAVPEHILSEEAFDQDATGGTSKSAVDFAEKPEGTTVVNRLTYASKALRDQIAATGMAEGMEMSFQHLDALLAEGWGS</sequence>
<dbReference type="InterPro" id="IPR023393">
    <property type="entry name" value="START-like_dom_sf"/>
</dbReference>
<dbReference type="Proteomes" id="UP001061862">
    <property type="component" value="Chromosome"/>
</dbReference>
<gene>
    <name evidence="3" type="ORF">N8A98_16920</name>
</gene>
<evidence type="ECO:0000256" key="1">
    <source>
        <dbReference type="ARBA" id="ARBA00006817"/>
    </source>
</evidence>
<feature type="domain" description="Activator of Hsp90 ATPase homologue 1/2-like C-terminal" evidence="2">
    <location>
        <begin position="25"/>
        <end position="156"/>
    </location>
</feature>
<keyword evidence="4" id="KW-1185">Reference proteome</keyword>
<dbReference type="InterPro" id="IPR013538">
    <property type="entry name" value="ASHA1/2-like_C"/>
</dbReference>
<reference evidence="3 4" key="1">
    <citation type="submission" date="2022-09" db="EMBL/GenBank/DDBJ databases">
        <title>Interaction between co-microsymbionts with complementary sets of symbiotic genes in legume-rhizobium systems.</title>
        <authorList>
            <person name="Safronova V."/>
            <person name="Sazanova A."/>
            <person name="Afonin A."/>
            <person name="Chirak E."/>
        </authorList>
    </citation>
    <scope>NUCLEOTIDE SEQUENCE [LARGE SCALE GENOMIC DNA]</scope>
    <source>
        <strain evidence="3 4">A18/4-1</strain>
    </source>
</reference>
<evidence type="ECO:0000259" key="2">
    <source>
        <dbReference type="Pfam" id="PF08327"/>
    </source>
</evidence>
<evidence type="ECO:0000313" key="4">
    <source>
        <dbReference type="Proteomes" id="UP001061862"/>
    </source>
</evidence>
<dbReference type="Gene3D" id="3.30.530.20">
    <property type="match status" value="1"/>
</dbReference>
<dbReference type="RefSeq" id="WP_262167019.1">
    <property type="nucleotide sequence ID" value="NZ_CP104965.1"/>
</dbReference>
<protein>
    <submittedName>
        <fullName evidence="3">SRPBCC domain-containing protein</fullName>
    </submittedName>
</protein>
<comment type="similarity">
    <text evidence="1">Belongs to the AHA1 family.</text>
</comment>
<dbReference type="EMBL" id="CP104965">
    <property type="protein sequence ID" value="UXN68912.1"/>
    <property type="molecule type" value="Genomic_DNA"/>
</dbReference>
<evidence type="ECO:0000313" key="3">
    <source>
        <dbReference type="EMBL" id="UXN68912.1"/>
    </source>
</evidence>
<proteinExistence type="inferred from homology"/>